<comment type="caution">
    <text evidence="2">The sequence shown here is derived from an EMBL/GenBank/DDBJ whole genome shotgun (WGS) entry which is preliminary data.</text>
</comment>
<feature type="chain" id="PRO_5020832019" evidence="1">
    <location>
        <begin position="19"/>
        <end position="248"/>
    </location>
</feature>
<keyword evidence="3" id="KW-1185">Reference proteome</keyword>
<reference evidence="2 3" key="1">
    <citation type="submission" date="2019-02" db="EMBL/GenBank/DDBJ databases">
        <title>Genomic Encyclopedia of Type Strains, Phase IV (KMG-IV): sequencing the most valuable type-strain genomes for metagenomic binning, comparative biology and taxonomic classification.</title>
        <authorList>
            <person name="Goeker M."/>
        </authorList>
    </citation>
    <scope>NUCLEOTIDE SEQUENCE [LARGE SCALE GENOMIC DNA]</scope>
    <source>
        <strain evidence="2 3">DSM 18116</strain>
    </source>
</reference>
<organism evidence="2 3">
    <name type="scientific">Pseudobacter ginsenosidimutans</name>
    <dbReference type="NCBI Taxonomy" id="661488"/>
    <lineage>
        <taxon>Bacteria</taxon>
        <taxon>Pseudomonadati</taxon>
        <taxon>Bacteroidota</taxon>
        <taxon>Chitinophagia</taxon>
        <taxon>Chitinophagales</taxon>
        <taxon>Chitinophagaceae</taxon>
        <taxon>Pseudobacter</taxon>
    </lineage>
</organism>
<dbReference type="OrthoDB" id="6057441at2"/>
<dbReference type="Proteomes" id="UP000293874">
    <property type="component" value="Unassembled WGS sequence"/>
</dbReference>
<dbReference type="EMBL" id="SGXA01000002">
    <property type="protein sequence ID" value="RZS71913.1"/>
    <property type="molecule type" value="Genomic_DNA"/>
</dbReference>
<proteinExistence type="predicted"/>
<dbReference type="InterPro" id="IPR021457">
    <property type="entry name" value="DUF3108"/>
</dbReference>
<accession>A0A4Q7MXI7</accession>
<evidence type="ECO:0000313" key="3">
    <source>
        <dbReference type="Proteomes" id="UP000293874"/>
    </source>
</evidence>
<sequence length="248" mass="28457">MRILLSLVLLAAGFYAQAQIDTINASNHRLQTERLTEGTARYLVYNVDSITGITGTADVWERSVSFGVLPGNPQPVVMFEWKWFHNESFFRHVKAVADRKTLAPVSEIVLFKGYAFAGYKFTNGFLIPDSTVAHNRVNKAMKVPLNPPVLNWEWDMETFSTLPINRVGQKFAIAFMDPNSPQPAYYLYEISGEDNLPLNKEVSIKCWKLHINYGNGAYATFWISQQSREVLKMKEYFNGSYRYKVKLY</sequence>
<dbReference type="AlphaFoldDB" id="A0A4Q7MXI7"/>
<dbReference type="RefSeq" id="WP_130542379.1">
    <property type="nucleotide sequence ID" value="NZ_CP042431.1"/>
</dbReference>
<dbReference type="Pfam" id="PF11306">
    <property type="entry name" value="DUF3108"/>
    <property type="match status" value="1"/>
</dbReference>
<name>A0A4Q7MXI7_9BACT</name>
<evidence type="ECO:0000256" key="1">
    <source>
        <dbReference type="SAM" id="SignalP"/>
    </source>
</evidence>
<evidence type="ECO:0000313" key="2">
    <source>
        <dbReference type="EMBL" id="RZS71913.1"/>
    </source>
</evidence>
<feature type="signal peptide" evidence="1">
    <location>
        <begin position="1"/>
        <end position="18"/>
    </location>
</feature>
<protein>
    <submittedName>
        <fullName evidence="2">Uncharacterized protein</fullName>
    </submittedName>
</protein>
<gene>
    <name evidence="2" type="ORF">EV199_3826</name>
</gene>
<keyword evidence="1" id="KW-0732">Signal</keyword>